<evidence type="ECO:0000313" key="1">
    <source>
        <dbReference type="EMBL" id="KAI0037365.1"/>
    </source>
</evidence>
<feature type="non-terminal residue" evidence="1">
    <location>
        <position position="287"/>
    </location>
</feature>
<sequence>MPKSKPGKTSRRKKSSSSKTPGQGGRGRPPWARGTKLAFLERWVSEYRKIAGNKGEVNKFYTKIARMFIIKYGYDLPVDQDATEVLEDPDEAQLDVVSEYADVDDGEQDRRDAFKRDVHRRIAAWYPVHIRRLPNPSKASTGDTFTALIEEVVQAPRRGQAIHMYSKRYWSTKIAAHYDKLQGKGAGGDKDGDGHGGDKDDDDEYEEEKGDDEDSSEDGGMDGDNGKANDRSHDVHLRMRAIRESWAAETDDVKREMQALVDEAYDIAMEEYRSKFLQMPLTDEERE</sequence>
<organism evidence="1 2">
    <name type="scientific">Auriscalpium vulgare</name>
    <dbReference type="NCBI Taxonomy" id="40419"/>
    <lineage>
        <taxon>Eukaryota</taxon>
        <taxon>Fungi</taxon>
        <taxon>Dikarya</taxon>
        <taxon>Basidiomycota</taxon>
        <taxon>Agaricomycotina</taxon>
        <taxon>Agaricomycetes</taxon>
        <taxon>Russulales</taxon>
        <taxon>Auriscalpiaceae</taxon>
        <taxon>Auriscalpium</taxon>
    </lineage>
</organism>
<reference evidence="1" key="2">
    <citation type="journal article" date="2022" name="New Phytol.">
        <title>Evolutionary transition to the ectomycorrhizal habit in the genomes of a hyperdiverse lineage of mushroom-forming fungi.</title>
        <authorList>
            <person name="Looney B."/>
            <person name="Miyauchi S."/>
            <person name="Morin E."/>
            <person name="Drula E."/>
            <person name="Courty P.E."/>
            <person name="Kohler A."/>
            <person name="Kuo A."/>
            <person name="LaButti K."/>
            <person name="Pangilinan J."/>
            <person name="Lipzen A."/>
            <person name="Riley R."/>
            <person name="Andreopoulos W."/>
            <person name="He G."/>
            <person name="Johnson J."/>
            <person name="Nolan M."/>
            <person name="Tritt A."/>
            <person name="Barry K.W."/>
            <person name="Grigoriev I.V."/>
            <person name="Nagy L.G."/>
            <person name="Hibbett D."/>
            <person name="Henrissat B."/>
            <person name="Matheny P.B."/>
            <person name="Labbe J."/>
            <person name="Martin F.M."/>
        </authorList>
    </citation>
    <scope>NUCLEOTIDE SEQUENCE</scope>
    <source>
        <strain evidence="1">FP105234-sp</strain>
    </source>
</reference>
<reference evidence="1" key="1">
    <citation type="submission" date="2021-02" db="EMBL/GenBank/DDBJ databases">
        <authorList>
            <consortium name="DOE Joint Genome Institute"/>
            <person name="Ahrendt S."/>
            <person name="Looney B.P."/>
            <person name="Miyauchi S."/>
            <person name="Morin E."/>
            <person name="Drula E."/>
            <person name="Courty P.E."/>
            <person name="Chicoki N."/>
            <person name="Fauchery L."/>
            <person name="Kohler A."/>
            <person name="Kuo A."/>
            <person name="Labutti K."/>
            <person name="Pangilinan J."/>
            <person name="Lipzen A."/>
            <person name="Riley R."/>
            <person name="Andreopoulos W."/>
            <person name="He G."/>
            <person name="Johnson J."/>
            <person name="Barry K.W."/>
            <person name="Grigoriev I.V."/>
            <person name="Nagy L."/>
            <person name="Hibbett D."/>
            <person name="Henrissat B."/>
            <person name="Matheny P.B."/>
            <person name="Labbe J."/>
            <person name="Martin F."/>
        </authorList>
    </citation>
    <scope>NUCLEOTIDE SEQUENCE</scope>
    <source>
        <strain evidence="1">FP105234-sp</strain>
    </source>
</reference>
<name>A0ACB8R0Q7_9AGAM</name>
<dbReference type="EMBL" id="MU277029">
    <property type="protein sequence ID" value="KAI0037365.1"/>
    <property type="molecule type" value="Genomic_DNA"/>
</dbReference>
<dbReference type="Proteomes" id="UP000814033">
    <property type="component" value="Unassembled WGS sequence"/>
</dbReference>
<keyword evidence="2" id="KW-1185">Reference proteome</keyword>
<evidence type="ECO:0000313" key="2">
    <source>
        <dbReference type="Proteomes" id="UP000814033"/>
    </source>
</evidence>
<proteinExistence type="predicted"/>
<protein>
    <submittedName>
        <fullName evidence="1">Uncharacterized protein</fullName>
    </submittedName>
</protein>
<comment type="caution">
    <text evidence="1">The sequence shown here is derived from an EMBL/GenBank/DDBJ whole genome shotgun (WGS) entry which is preliminary data.</text>
</comment>
<accession>A0ACB8R0Q7</accession>
<gene>
    <name evidence="1" type="ORF">FA95DRAFT_1578887</name>
</gene>